<gene>
    <name evidence="1" type="ORF">SEPMUDRAFT_148197</name>
</gene>
<proteinExistence type="predicted"/>
<protein>
    <submittedName>
        <fullName evidence="1">Uncharacterized protein</fullName>
    </submittedName>
</protein>
<feature type="non-terminal residue" evidence="1">
    <location>
        <position position="121"/>
    </location>
</feature>
<keyword evidence="2" id="KW-1185">Reference proteome</keyword>
<dbReference type="EMBL" id="KB456262">
    <property type="protein sequence ID" value="EMF14501.1"/>
    <property type="molecule type" value="Genomic_DNA"/>
</dbReference>
<reference evidence="1 2" key="1">
    <citation type="journal article" date="2012" name="PLoS Pathog.">
        <title>Diverse lifestyles and strategies of plant pathogenesis encoded in the genomes of eighteen Dothideomycetes fungi.</title>
        <authorList>
            <person name="Ohm R.A."/>
            <person name="Feau N."/>
            <person name="Henrissat B."/>
            <person name="Schoch C.L."/>
            <person name="Horwitz B.A."/>
            <person name="Barry K.W."/>
            <person name="Condon B.J."/>
            <person name="Copeland A.C."/>
            <person name="Dhillon B."/>
            <person name="Glaser F."/>
            <person name="Hesse C.N."/>
            <person name="Kosti I."/>
            <person name="LaButti K."/>
            <person name="Lindquist E.A."/>
            <person name="Lucas S."/>
            <person name="Salamov A.A."/>
            <person name="Bradshaw R.E."/>
            <person name="Ciuffetti L."/>
            <person name="Hamelin R.C."/>
            <person name="Kema G.H.J."/>
            <person name="Lawrence C."/>
            <person name="Scott J.A."/>
            <person name="Spatafora J.W."/>
            <person name="Turgeon B.G."/>
            <person name="de Wit P.J.G.M."/>
            <person name="Zhong S."/>
            <person name="Goodwin S.B."/>
            <person name="Grigoriev I.V."/>
        </authorList>
    </citation>
    <scope>NUCLEOTIDE SEQUENCE [LARGE SCALE GENOMIC DNA]</scope>
    <source>
        <strain evidence="1 2">SO2202</strain>
    </source>
</reference>
<dbReference type="HOGENOM" id="CLU_2043769_0_0_1"/>
<dbReference type="AlphaFoldDB" id="M3C2L7"/>
<evidence type="ECO:0000313" key="2">
    <source>
        <dbReference type="Proteomes" id="UP000016931"/>
    </source>
</evidence>
<accession>M3C2L7</accession>
<dbReference type="Proteomes" id="UP000016931">
    <property type="component" value="Unassembled WGS sequence"/>
</dbReference>
<name>M3C2L7_SPHMS</name>
<dbReference type="GeneID" id="27901905"/>
<sequence length="121" mass="13175">MLLLSSSELPIPYHDMIPASMGPISLTSLTSLLPSSSLHYTTLPISSKTSPQRPCKQSRLVTTPPSTVFPSLAARSQSVFLSWQAEARNLEMILLLLLKSTVVGCRILLVVNGAWLSTFSF</sequence>
<dbReference type="RefSeq" id="XP_016762622.1">
    <property type="nucleotide sequence ID" value="XM_016904768.1"/>
</dbReference>
<evidence type="ECO:0000313" key="1">
    <source>
        <dbReference type="EMBL" id="EMF14501.1"/>
    </source>
</evidence>
<organism evidence="1 2">
    <name type="scientific">Sphaerulina musiva (strain SO2202)</name>
    <name type="common">Poplar stem canker fungus</name>
    <name type="synonym">Septoria musiva</name>
    <dbReference type="NCBI Taxonomy" id="692275"/>
    <lineage>
        <taxon>Eukaryota</taxon>
        <taxon>Fungi</taxon>
        <taxon>Dikarya</taxon>
        <taxon>Ascomycota</taxon>
        <taxon>Pezizomycotina</taxon>
        <taxon>Dothideomycetes</taxon>
        <taxon>Dothideomycetidae</taxon>
        <taxon>Mycosphaerellales</taxon>
        <taxon>Mycosphaerellaceae</taxon>
        <taxon>Sphaerulina</taxon>
    </lineage>
</organism>